<evidence type="ECO:0000313" key="2">
    <source>
        <dbReference type="EMBL" id="MBN8431424.1"/>
    </source>
</evidence>
<gene>
    <name evidence="2" type="ORF">JF535_11230</name>
</gene>
<reference evidence="2 3" key="1">
    <citation type="submission" date="2020-12" db="EMBL/GenBank/DDBJ databases">
        <title>Oil enriched cultivation method for isolating marine PHA-producing bacteria.</title>
        <authorList>
            <person name="Zheng W."/>
            <person name="Yu S."/>
            <person name="Huang Y."/>
        </authorList>
    </citation>
    <scope>NUCLEOTIDE SEQUENCE [LARGE SCALE GENOMIC DNA]</scope>
    <source>
        <strain evidence="2 3">SN0-2</strain>
    </source>
</reference>
<organism evidence="2 3">
    <name type="scientific">Microbulbifer salipaludis</name>
    <dbReference type="NCBI Taxonomy" id="187980"/>
    <lineage>
        <taxon>Bacteria</taxon>
        <taxon>Pseudomonadati</taxon>
        <taxon>Pseudomonadota</taxon>
        <taxon>Gammaproteobacteria</taxon>
        <taxon>Cellvibrionales</taxon>
        <taxon>Microbulbiferaceae</taxon>
        <taxon>Microbulbifer</taxon>
    </lineage>
</organism>
<dbReference type="EMBL" id="JAEKJR010000002">
    <property type="protein sequence ID" value="MBN8431424.1"/>
    <property type="molecule type" value="Genomic_DNA"/>
</dbReference>
<keyword evidence="3" id="KW-1185">Reference proteome</keyword>
<name>A0ABS3E806_9GAMM</name>
<protein>
    <submittedName>
        <fullName evidence="2">Uncharacterized protein</fullName>
    </submittedName>
</protein>
<dbReference type="RefSeq" id="WP_207002116.1">
    <property type="nucleotide sequence ID" value="NZ_JAEKJR010000002.1"/>
</dbReference>
<sequence>MASVLNADLYASAIRHRSREAARCNWYRRSIWLLLWFLALLVLLVLIGS</sequence>
<evidence type="ECO:0000256" key="1">
    <source>
        <dbReference type="SAM" id="Phobius"/>
    </source>
</evidence>
<keyword evidence="1" id="KW-0472">Membrane</keyword>
<comment type="caution">
    <text evidence="2">The sequence shown here is derived from an EMBL/GenBank/DDBJ whole genome shotgun (WGS) entry which is preliminary data.</text>
</comment>
<feature type="transmembrane region" description="Helical" evidence="1">
    <location>
        <begin position="26"/>
        <end position="47"/>
    </location>
</feature>
<accession>A0ABS3E806</accession>
<proteinExistence type="predicted"/>
<evidence type="ECO:0000313" key="3">
    <source>
        <dbReference type="Proteomes" id="UP000664293"/>
    </source>
</evidence>
<dbReference type="Proteomes" id="UP000664293">
    <property type="component" value="Unassembled WGS sequence"/>
</dbReference>
<keyword evidence="1" id="KW-0812">Transmembrane</keyword>
<keyword evidence="1" id="KW-1133">Transmembrane helix</keyword>